<sequence>MSYTKPTYTLEAADEEKQKEFVEGTFPGLKKFR</sequence>
<comment type="caution">
    <text evidence="1">The sequence shown here is derived from an EMBL/GenBank/DDBJ whole genome shotgun (WGS) entry which is preliminary data.</text>
</comment>
<protein>
    <submittedName>
        <fullName evidence="1">Uncharacterized protein</fullName>
    </submittedName>
</protein>
<reference evidence="1 2" key="1">
    <citation type="submission" date="2020-05" db="EMBL/GenBank/DDBJ databases">
        <title>Whole genome sequencing and identification of novel metabolites from Paenibacillus alvei strain JR949.</title>
        <authorList>
            <person name="Rajendhran J."/>
            <person name="Sree Pranav P."/>
            <person name="Mahalakshmi B."/>
            <person name="Karthikeyan R."/>
        </authorList>
    </citation>
    <scope>NUCLEOTIDE SEQUENCE [LARGE SCALE GENOMIC DNA]</scope>
    <source>
        <strain evidence="1 2">JR949</strain>
    </source>
</reference>
<name>A0AAP7A1U1_PAEAL</name>
<dbReference type="Proteomes" id="UP000552038">
    <property type="component" value="Unassembled WGS sequence"/>
</dbReference>
<dbReference type="AlphaFoldDB" id="A0AAP7A1U1"/>
<evidence type="ECO:0000313" key="1">
    <source>
        <dbReference type="EMBL" id="NOJ72899.1"/>
    </source>
</evidence>
<accession>A0AAP7A1U1</accession>
<organism evidence="1 2">
    <name type="scientific">Paenibacillus alvei</name>
    <name type="common">Bacillus alvei</name>
    <dbReference type="NCBI Taxonomy" id="44250"/>
    <lineage>
        <taxon>Bacteria</taxon>
        <taxon>Bacillati</taxon>
        <taxon>Bacillota</taxon>
        <taxon>Bacilli</taxon>
        <taxon>Bacillales</taxon>
        <taxon>Paenibacillaceae</taxon>
        <taxon>Paenibacillus</taxon>
    </lineage>
</organism>
<dbReference type="EMBL" id="JABFOR010000032">
    <property type="protein sequence ID" value="NOJ72899.1"/>
    <property type="molecule type" value="Genomic_DNA"/>
</dbReference>
<evidence type="ECO:0000313" key="2">
    <source>
        <dbReference type="Proteomes" id="UP000552038"/>
    </source>
</evidence>
<gene>
    <name evidence="1" type="ORF">HMI46_20355</name>
</gene>
<proteinExistence type="predicted"/>